<dbReference type="EMBL" id="CP144746">
    <property type="protein sequence ID" value="WVZ56487.1"/>
    <property type="molecule type" value="Genomic_DNA"/>
</dbReference>
<keyword evidence="2" id="KW-0378">Hydrolase</keyword>
<dbReference type="PANTHER" id="PTHR46020:SF15">
    <property type="entry name" value="SGNH HYDROLASE-TYPE ESTERASE DOMAIN-CONTAINING PROTEIN"/>
    <property type="match status" value="1"/>
</dbReference>
<dbReference type="InterPro" id="IPR036514">
    <property type="entry name" value="SGNH_hydro_sf"/>
</dbReference>
<evidence type="ECO:0000256" key="4">
    <source>
        <dbReference type="SAM" id="SignalP"/>
    </source>
</evidence>
<keyword evidence="4" id="KW-0732">Signal</keyword>
<feature type="signal peptide" evidence="4">
    <location>
        <begin position="1"/>
        <end position="30"/>
    </location>
</feature>
<dbReference type="SUPFAM" id="SSF52266">
    <property type="entry name" value="SGNH hydrolase"/>
    <property type="match status" value="1"/>
</dbReference>
<dbReference type="Gene3D" id="3.40.50.1110">
    <property type="entry name" value="SGNH hydrolase"/>
    <property type="match status" value="1"/>
</dbReference>
<evidence type="ECO:0008006" key="7">
    <source>
        <dbReference type="Google" id="ProtNLM"/>
    </source>
</evidence>
<proteinExistence type="inferred from homology"/>
<keyword evidence="6" id="KW-1185">Reference proteome</keyword>
<sequence>MKSTKLVCWCVAAAVVCLFLLADGVHHAEARPHRERDTEEYSMFVFGDSFVDAGNRPRTSEKTVLSRAWFYPYGMSDSSHRNRATGRVSDGLVQSDILAKILGQDESPPPSRVRRSNPSGVNFAVGGSGVFDSAEAPSLRQQVDQFKSLLDNGIIEHGDLQRSVALVAVSTGRDYFQRINQETGSGDMRALSGQVTDEIVDSVTRIKGLGVGKVLVNLLPPLGCLPWQSIASNYDHCDDQGNMLAGMHNSALRGKLESSPQDVYMLDLYTIFADIVQSNSASVSRLQDTHAPCCANQQDPINGYCGQDDGNGREQYSLCGNPDSFFFWDYIHPTQAGWEAVMERLEGSIEEFLGIQSSWS</sequence>
<reference evidence="5 6" key="1">
    <citation type="submission" date="2024-02" db="EMBL/GenBank/DDBJ databases">
        <title>High-quality chromosome-scale genome assembly of Pensacola bahiagrass (Paspalum notatum Flugge var. saurae).</title>
        <authorList>
            <person name="Vega J.M."/>
            <person name="Podio M."/>
            <person name="Orjuela J."/>
            <person name="Siena L.A."/>
            <person name="Pessino S.C."/>
            <person name="Combes M.C."/>
            <person name="Mariac C."/>
            <person name="Albertini E."/>
            <person name="Pupilli F."/>
            <person name="Ortiz J.P.A."/>
            <person name="Leblanc O."/>
        </authorList>
    </citation>
    <scope>NUCLEOTIDE SEQUENCE [LARGE SCALE GENOMIC DNA]</scope>
    <source>
        <strain evidence="5">R1</strain>
        <tissue evidence="5">Leaf</tissue>
    </source>
</reference>
<evidence type="ECO:0000256" key="2">
    <source>
        <dbReference type="ARBA" id="ARBA00022801"/>
    </source>
</evidence>
<evidence type="ECO:0000256" key="3">
    <source>
        <dbReference type="ARBA" id="ARBA00023098"/>
    </source>
</evidence>
<evidence type="ECO:0000313" key="5">
    <source>
        <dbReference type="EMBL" id="WVZ56487.1"/>
    </source>
</evidence>
<dbReference type="Pfam" id="PF00657">
    <property type="entry name" value="Lipase_GDSL"/>
    <property type="match status" value="1"/>
</dbReference>
<organism evidence="5 6">
    <name type="scientific">Paspalum notatum var. saurae</name>
    <dbReference type="NCBI Taxonomy" id="547442"/>
    <lineage>
        <taxon>Eukaryota</taxon>
        <taxon>Viridiplantae</taxon>
        <taxon>Streptophyta</taxon>
        <taxon>Embryophyta</taxon>
        <taxon>Tracheophyta</taxon>
        <taxon>Spermatophyta</taxon>
        <taxon>Magnoliopsida</taxon>
        <taxon>Liliopsida</taxon>
        <taxon>Poales</taxon>
        <taxon>Poaceae</taxon>
        <taxon>PACMAD clade</taxon>
        <taxon>Panicoideae</taxon>
        <taxon>Andropogonodae</taxon>
        <taxon>Paspaleae</taxon>
        <taxon>Paspalinae</taxon>
        <taxon>Paspalum</taxon>
    </lineage>
</organism>
<comment type="similarity">
    <text evidence="1">Belongs to the 'GDSL' lipolytic enzyme family.</text>
</comment>
<protein>
    <recommendedName>
        <fullName evidence="7">GDSL esterase/lipase</fullName>
    </recommendedName>
</protein>
<dbReference type="InterPro" id="IPR001087">
    <property type="entry name" value="GDSL"/>
</dbReference>
<dbReference type="AlphaFoldDB" id="A0AAQ3PQS9"/>
<feature type="chain" id="PRO_5042965602" description="GDSL esterase/lipase" evidence="4">
    <location>
        <begin position="31"/>
        <end position="360"/>
    </location>
</feature>
<dbReference type="GO" id="GO:0016788">
    <property type="term" value="F:hydrolase activity, acting on ester bonds"/>
    <property type="evidence" value="ECO:0007669"/>
    <property type="project" value="InterPro"/>
</dbReference>
<evidence type="ECO:0000313" key="6">
    <source>
        <dbReference type="Proteomes" id="UP001341281"/>
    </source>
</evidence>
<evidence type="ECO:0000256" key="1">
    <source>
        <dbReference type="ARBA" id="ARBA00008668"/>
    </source>
</evidence>
<accession>A0AAQ3PQS9</accession>
<dbReference type="PANTHER" id="PTHR46020">
    <property type="entry name" value="OSJNBB0059K02.9 PROTEIN"/>
    <property type="match status" value="1"/>
</dbReference>
<dbReference type="Proteomes" id="UP001341281">
    <property type="component" value="Chromosome 02"/>
</dbReference>
<dbReference type="GO" id="GO:0006629">
    <property type="term" value="P:lipid metabolic process"/>
    <property type="evidence" value="ECO:0007669"/>
    <property type="project" value="UniProtKB-KW"/>
</dbReference>
<gene>
    <name evidence="5" type="ORF">U9M48_007007</name>
</gene>
<keyword evidence="3" id="KW-0443">Lipid metabolism</keyword>
<name>A0AAQ3PQS9_PASNO</name>